<evidence type="ECO:0000256" key="1">
    <source>
        <dbReference type="ARBA" id="ARBA00022723"/>
    </source>
</evidence>
<gene>
    <name evidence="3" type="ORF">H8K47_13865</name>
</gene>
<feature type="domain" description="Fumarylacetoacetase-like C-terminal" evidence="2">
    <location>
        <begin position="15"/>
        <end position="181"/>
    </location>
</feature>
<dbReference type="AlphaFoldDB" id="A0A923KTV8"/>
<reference evidence="3" key="1">
    <citation type="submission" date="2020-08" db="EMBL/GenBank/DDBJ databases">
        <title>Novel species isolated from subtropical streams in China.</title>
        <authorList>
            <person name="Lu H."/>
        </authorList>
    </citation>
    <scope>NUCLEOTIDE SEQUENCE</scope>
    <source>
        <strain evidence="3">CY7W</strain>
    </source>
</reference>
<keyword evidence="3" id="KW-0378">Hydrolase</keyword>
<dbReference type="Proteomes" id="UP000612361">
    <property type="component" value="Unassembled WGS sequence"/>
</dbReference>
<dbReference type="PANTHER" id="PTHR11820">
    <property type="entry name" value="ACYLPYRUVASE"/>
    <property type="match status" value="1"/>
</dbReference>
<keyword evidence="4" id="KW-1185">Reference proteome</keyword>
<evidence type="ECO:0000313" key="4">
    <source>
        <dbReference type="Proteomes" id="UP000612361"/>
    </source>
</evidence>
<proteinExistence type="predicted"/>
<dbReference type="Pfam" id="PF01557">
    <property type="entry name" value="FAA_hydrolase"/>
    <property type="match status" value="1"/>
</dbReference>
<sequence>MHTVTREDQTIVPSKIVCAGRNYVAHIAELGNEVPAEPVIFLKPNSALSEQLRADGEDIHYEGEISFLLKNGKLDAVGFGLDLTRRAVQTSLKKQGLPWERAKAFDGSAVFSRFVHFDGNPEELRLELWIDGQLAQQGGTPLMLFKPAQLLASIQSFMSLNDGDILMTGTPEGVGPVRQGASYCGRIYAGDSLLVEHSWIAI</sequence>
<protein>
    <submittedName>
        <fullName evidence="3">Fumarylacetoacetate hydrolase family protein</fullName>
    </submittedName>
</protein>
<dbReference type="GO" id="GO:0046872">
    <property type="term" value="F:metal ion binding"/>
    <property type="evidence" value="ECO:0007669"/>
    <property type="project" value="UniProtKB-KW"/>
</dbReference>
<comment type="caution">
    <text evidence="3">The sequence shown here is derived from an EMBL/GenBank/DDBJ whole genome shotgun (WGS) entry which is preliminary data.</text>
</comment>
<dbReference type="PANTHER" id="PTHR11820:SF7">
    <property type="entry name" value="ACYLPYRUVASE FAHD1, MITOCHONDRIAL"/>
    <property type="match status" value="1"/>
</dbReference>
<keyword evidence="1" id="KW-0479">Metal-binding</keyword>
<dbReference type="SUPFAM" id="SSF56529">
    <property type="entry name" value="FAH"/>
    <property type="match status" value="1"/>
</dbReference>
<evidence type="ECO:0000259" key="2">
    <source>
        <dbReference type="Pfam" id="PF01557"/>
    </source>
</evidence>
<organism evidence="3 4">
    <name type="scientific">Undibacterium rugosum</name>
    <dbReference type="NCBI Taxonomy" id="2762291"/>
    <lineage>
        <taxon>Bacteria</taxon>
        <taxon>Pseudomonadati</taxon>
        <taxon>Pseudomonadota</taxon>
        <taxon>Betaproteobacteria</taxon>
        <taxon>Burkholderiales</taxon>
        <taxon>Oxalobacteraceae</taxon>
        <taxon>Undibacterium</taxon>
    </lineage>
</organism>
<dbReference type="InterPro" id="IPR036663">
    <property type="entry name" value="Fumarylacetoacetase_C_sf"/>
</dbReference>
<name>A0A923KTV8_9BURK</name>
<dbReference type="RefSeq" id="WP_186882006.1">
    <property type="nucleotide sequence ID" value="NZ_JACOGG010000015.1"/>
</dbReference>
<accession>A0A923KTV8</accession>
<dbReference type="Gene3D" id="3.90.850.10">
    <property type="entry name" value="Fumarylacetoacetase-like, C-terminal domain"/>
    <property type="match status" value="1"/>
</dbReference>
<dbReference type="EMBL" id="JACOGG010000015">
    <property type="protein sequence ID" value="MBC3936454.1"/>
    <property type="molecule type" value="Genomic_DNA"/>
</dbReference>
<evidence type="ECO:0000313" key="3">
    <source>
        <dbReference type="EMBL" id="MBC3936454.1"/>
    </source>
</evidence>
<dbReference type="InterPro" id="IPR011234">
    <property type="entry name" value="Fumarylacetoacetase-like_C"/>
</dbReference>
<dbReference type="GO" id="GO:0018773">
    <property type="term" value="F:acetylpyruvate hydrolase activity"/>
    <property type="evidence" value="ECO:0007669"/>
    <property type="project" value="TreeGrafter"/>
</dbReference>